<evidence type="ECO:0000259" key="2">
    <source>
        <dbReference type="Pfam" id="PF17996"/>
    </source>
</evidence>
<keyword evidence="3" id="KW-0378">Hydrolase</keyword>
<gene>
    <name evidence="3" type="primary">celE_4</name>
    <name evidence="3" type="ORF">GALL_191220</name>
</gene>
<sequence>MATSLLSRNLVGAAAFVALSLGSLQAQPQPADHGQFFKSSPTSDASLATIPASDSRFLYEGRFDTTKPSAPVDVWEGNRISVDFEGSRVALLFEDLEGQCFFDAHIDGQSHIVALRDPAQHCYELTLPLGPGRHHLMLFKRSEATAGTVAFRGIEIAKGARAWAPAKPAYALKMEFIGDSITVGACNEDGPADQWDDRLTHDNALSYGAVTADAFHADYRCIAVSGMGICTGYVPMLAGQIWDRVYPRVDSPRADLSAWTPDVVFVNFGENDNSFTSVHHQPFPAGFTAGYVALIHAIRSAYPKSEIVLLRGGMTGGAKSEVLREAWTKAVDQLEAADPRVSHFVFTHWTGTHPRVKDDRIMADELSSWLRGQPFMAGR</sequence>
<name>A0A1J5S421_9ZZZZ</name>
<feature type="domain" description="SGNH hydrolase-type esterase" evidence="1">
    <location>
        <begin position="176"/>
        <end position="333"/>
    </location>
</feature>
<dbReference type="PANTHER" id="PTHR37834">
    <property type="entry name" value="GDSL-LIKE LIPASE/ACYLHYDROLASE DOMAIN PROTEIN (AFU_ORTHOLOGUE AFUA_2G00620)"/>
    <property type="match status" value="1"/>
</dbReference>
<dbReference type="Pfam" id="PF17996">
    <property type="entry name" value="CE2_N"/>
    <property type="match status" value="1"/>
</dbReference>
<dbReference type="SUPFAM" id="SSF52266">
    <property type="entry name" value="SGNH hydrolase"/>
    <property type="match status" value="1"/>
</dbReference>
<organism evidence="3">
    <name type="scientific">mine drainage metagenome</name>
    <dbReference type="NCBI Taxonomy" id="410659"/>
    <lineage>
        <taxon>unclassified sequences</taxon>
        <taxon>metagenomes</taxon>
        <taxon>ecological metagenomes</taxon>
    </lineage>
</organism>
<evidence type="ECO:0000313" key="3">
    <source>
        <dbReference type="EMBL" id="OIQ98879.1"/>
    </source>
</evidence>
<dbReference type="PANTHER" id="PTHR37834:SF2">
    <property type="entry name" value="ESTERASE, SGNH HYDROLASE-TYPE"/>
    <property type="match status" value="1"/>
</dbReference>
<dbReference type="CDD" id="cd01831">
    <property type="entry name" value="Endoglucanase_E_like"/>
    <property type="match status" value="1"/>
</dbReference>
<dbReference type="EMBL" id="MLJW01000113">
    <property type="protein sequence ID" value="OIQ98879.1"/>
    <property type="molecule type" value="Genomic_DNA"/>
</dbReference>
<proteinExistence type="predicted"/>
<accession>A0A1J5S421</accession>
<dbReference type="Gene3D" id="2.60.120.260">
    <property type="entry name" value="Galactose-binding domain-like"/>
    <property type="match status" value="1"/>
</dbReference>
<dbReference type="InterPro" id="IPR036514">
    <property type="entry name" value="SGNH_hydro_sf"/>
</dbReference>
<dbReference type="GO" id="GO:0052689">
    <property type="term" value="F:carboxylic ester hydrolase activity"/>
    <property type="evidence" value="ECO:0007669"/>
    <property type="project" value="InterPro"/>
</dbReference>
<dbReference type="Gene3D" id="3.40.50.1110">
    <property type="entry name" value="SGNH hydrolase"/>
    <property type="match status" value="1"/>
</dbReference>
<keyword evidence="3" id="KW-0326">Glycosidase</keyword>
<evidence type="ECO:0000259" key="1">
    <source>
        <dbReference type="Pfam" id="PF13472"/>
    </source>
</evidence>
<reference evidence="3" key="1">
    <citation type="submission" date="2016-10" db="EMBL/GenBank/DDBJ databases">
        <title>Sequence of Gallionella enrichment culture.</title>
        <authorList>
            <person name="Poehlein A."/>
            <person name="Muehling M."/>
            <person name="Daniel R."/>
        </authorList>
    </citation>
    <scope>NUCLEOTIDE SEQUENCE</scope>
</reference>
<dbReference type="AlphaFoldDB" id="A0A1J5S421"/>
<protein>
    <submittedName>
        <fullName evidence="3">Endoglucanase E</fullName>
        <ecNumber evidence="3">3.2.1.4</ecNumber>
    </submittedName>
</protein>
<feature type="domain" description="Carbohydrate esterase 2 N-terminal" evidence="2">
    <location>
        <begin position="59"/>
        <end position="164"/>
    </location>
</feature>
<dbReference type="InterPro" id="IPR052762">
    <property type="entry name" value="PCW_deacetylase/CE"/>
</dbReference>
<comment type="caution">
    <text evidence="3">The sequence shown here is derived from an EMBL/GenBank/DDBJ whole genome shotgun (WGS) entry which is preliminary data.</text>
</comment>
<dbReference type="InterPro" id="IPR037461">
    <property type="entry name" value="CtCE2-like_dom"/>
</dbReference>
<dbReference type="InterPro" id="IPR040794">
    <property type="entry name" value="CE2_N"/>
</dbReference>
<dbReference type="EC" id="3.2.1.4" evidence="3"/>
<dbReference type="Pfam" id="PF13472">
    <property type="entry name" value="Lipase_GDSL_2"/>
    <property type="match status" value="1"/>
</dbReference>
<dbReference type="InterPro" id="IPR013830">
    <property type="entry name" value="SGNH_hydro"/>
</dbReference>
<dbReference type="GO" id="GO:0008810">
    <property type="term" value="F:cellulase activity"/>
    <property type="evidence" value="ECO:0007669"/>
    <property type="project" value="UniProtKB-EC"/>
</dbReference>